<dbReference type="Gene3D" id="2.60.40.10">
    <property type="entry name" value="Immunoglobulins"/>
    <property type="match status" value="1"/>
</dbReference>
<dbReference type="EMBL" id="BPLR01013820">
    <property type="protein sequence ID" value="GIY64046.1"/>
    <property type="molecule type" value="Genomic_DNA"/>
</dbReference>
<evidence type="ECO:0000313" key="2">
    <source>
        <dbReference type="Proteomes" id="UP001054945"/>
    </source>
</evidence>
<reference evidence="1 2" key="1">
    <citation type="submission" date="2021-06" db="EMBL/GenBank/DDBJ databases">
        <title>Caerostris extrusa draft genome.</title>
        <authorList>
            <person name="Kono N."/>
            <person name="Arakawa K."/>
        </authorList>
    </citation>
    <scope>NUCLEOTIDE SEQUENCE [LARGE SCALE GENOMIC DNA]</scope>
</reference>
<sequence>MIFGIVKTTLWTSATSNNAHGFKNSGAKWRHRPTAVCRPGLPPAGVPLVPERDGLSVSPVRLGHRREMVGGTLILRNAEIRDSGRYICVLTSSGNEDRAETELVVTGNTDKWFCIWLSLFWVLQNDEWGFLLVLNESPYL</sequence>
<dbReference type="SUPFAM" id="SSF48726">
    <property type="entry name" value="Immunoglobulin"/>
    <property type="match status" value="1"/>
</dbReference>
<dbReference type="InterPro" id="IPR036179">
    <property type="entry name" value="Ig-like_dom_sf"/>
</dbReference>
<organism evidence="1 2">
    <name type="scientific">Caerostris extrusa</name>
    <name type="common">Bark spider</name>
    <name type="synonym">Caerostris bankana</name>
    <dbReference type="NCBI Taxonomy" id="172846"/>
    <lineage>
        <taxon>Eukaryota</taxon>
        <taxon>Metazoa</taxon>
        <taxon>Ecdysozoa</taxon>
        <taxon>Arthropoda</taxon>
        <taxon>Chelicerata</taxon>
        <taxon>Arachnida</taxon>
        <taxon>Araneae</taxon>
        <taxon>Araneomorphae</taxon>
        <taxon>Entelegynae</taxon>
        <taxon>Araneoidea</taxon>
        <taxon>Araneidae</taxon>
        <taxon>Caerostris</taxon>
    </lineage>
</organism>
<evidence type="ECO:0000313" key="1">
    <source>
        <dbReference type="EMBL" id="GIY64046.1"/>
    </source>
</evidence>
<keyword evidence="2" id="KW-1185">Reference proteome</keyword>
<proteinExistence type="predicted"/>
<dbReference type="AlphaFoldDB" id="A0AAV4V1M7"/>
<gene>
    <name evidence="1" type="primary">AVEN_193523_1</name>
    <name evidence="1" type="ORF">CEXT_769301</name>
</gene>
<accession>A0AAV4V1M7</accession>
<comment type="caution">
    <text evidence="1">The sequence shown here is derived from an EMBL/GenBank/DDBJ whole genome shotgun (WGS) entry which is preliminary data.</text>
</comment>
<dbReference type="InterPro" id="IPR013783">
    <property type="entry name" value="Ig-like_fold"/>
</dbReference>
<protein>
    <submittedName>
        <fullName evidence="1">Ig-like domain-containing protein</fullName>
    </submittedName>
</protein>
<dbReference type="Proteomes" id="UP001054945">
    <property type="component" value="Unassembled WGS sequence"/>
</dbReference>
<name>A0AAV4V1M7_CAEEX</name>